<feature type="signal peptide" evidence="1">
    <location>
        <begin position="1"/>
        <end position="24"/>
    </location>
</feature>
<proteinExistence type="predicted"/>
<sequence>MRAAHLPLLAAALLAPACLPPAGAAPAAGAPAGAAPAAGVPAAGAPAAGARADPAFRAFVEGLWPRAEARGVARATFEAAFRDVPAPDPAVLARLARQGEFGRPVWDYLAGAVSAGRVGRGRAEAARRAPTLAAVAARYGVPGPVLLAFWGMESDFGTAAGTVPTVRALATLAQARHRGDLFRDELVAALEILQHHDVAPEAMRGSWAGAMGQTQFLPSAYLRAAVDFDGDGRRDIWTSVPDSLASIASFLRQAGWQPGLPWGVEVRLPPDLDLARHRAPFADFAGRGVRRADGTALPETGEASLFLPGGLGGPAFLITDNFEAIRAYNTSDAYALAVGHLADRIDGAAPLSAPWPTGAPRLDQGGLADLQRALAARALYGGSLDGRAGPRLREAVRRYQIGAGLPADGYATPALLRHIAGTP</sequence>
<dbReference type="Proteomes" id="UP001055167">
    <property type="component" value="Unassembled WGS sequence"/>
</dbReference>
<dbReference type="SUPFAM" id="SSF53955">
    <property type="entry name" value="Lysozyme-like"/>
    <property type="match status" value="1"/>
</dbReference>
<reference evidence="4" key="1">
    <citation type="journal article" date="2021" name="Front. Microbiol.">
        <title>Comprehensive Comparative Genomics and Phenotyping of Methylobacterium Species.</title>
        <authorList>
            <person name="Alessa O."/>
            <person name="Ogura Y."/>
            <person name="Fujitani Y."/>
            <person name="Takami H."/>
            <person name="Hayashi T."/>
            <person name="Sahin N."/>
            <person name="Tani A."/>
        </authorList>
    </citation>
    <scope>NUCLEOTIDE SEQUENCE</scope>
    <source>
        <strain evidence="4">KCTC 52305</strain>
    </source>
</reference>
<evidence type="ECO:0000313" key="5">
    <source>
        <dbReference type="Proteomes" id="UP001055167"/>
    </source>
</evidence>
<evidence type="ECO:0000313" key="4">
    <source>
        <dbReference type="EMBL" id="GJD53693.1"/>
    </source>
</evidence>
<comment type="caution">
    <text evidence="4">The sequence shown here is derived from an EMBL/GenBank/DDBJ whole genome shotgun (WGS) entry which is preliminary data.</text>
</comment>
<dbReference type="Pfam" id="PF13406">
    <property type="entry name" value="SLT_2"/>
    <property type="match status" value="1"/>
</dbReference>
<dbReference type="InterPro" id="IPR043426">
    <property type="entry name" value="MltB-like"/>
</dbReference>
<feature type="domain" description="Peptidoglycan binding-like" evidence="2">
    <location>
        <begin position="368"/>
        <end position="417"/>
    </location>
</feature>
<dbReference type="InterPro" id="IPR023346">
    <property type="entry name" value="Lysozyme-like_dom_sf"/>
</dbReference>
<reference evidence="4" key="2">
    <citation type="submission" date="2021-08" db="EMBL/GenBank/DDBJ databases">
        <authorList>
            <person name="Tani A."/>
            <person name="Ola A."/>
            <person name="Ogura Y."/>
            <person name="Katsura K."/>
            <person name="Hayashi T."/>
        </authorList>
    </citation>
    <scope>NUCLEOTIDE SEQUENCE</scope>
    <source>
        <strain evidence="4">KCTC 52305</strain>
    </source>
</reference>
<dbReference type="Gene3D" id="1.10.8.350">
    <property type="entry name" value="Bacterial muramidase"/>
    <property type="match status" value="1"/>
</dbReference>
<feature type="chain" id="PRO_5045560981" evidence="1">
    <location>
        <begin position="25"/>
        <end position="423"/>
    </location>
</feature>
<name>A0ABQ4R7J5_9HYPH</name>
<keyword evidence="5" id="KW-1185">Reference proteome</keyword>
<dbReference type="InterPro" id="IPR031304">
    <property type="entry name" value="SLT_2"/>
</dbReference>
<dbReference type="InterPro" id="IPR036366">
    <property type="entry name" value="PGBDSf"/>
</dbReference>
<keyword evidence="1" id="KW-0732">Signal</keyword>
<accession>A0ABQ4R7J5</accession>
<dbReference type="SUPFAM" id="SSF47090">
    <property type="entry name" value="PGBD-like"/>
    <property type="match status" value="1"/>
</dbReference>
<dbReference type="EMBL" id="BPQH01000034">
    <property type="protein sequence ID" value="GJD53693.1"/>
    <property type="molecule type" value="Genomic_DNA"/>
</dbReference>
<dbReference type="InterPro" id="IPR036365">
    <property type="entry name" value="PGBD-like_sf"/>
</dbReference>
<evidence type="ECO:0000259" key="3">
    <source>
        <dbReference type="Pfam" id="PF13406"/>
    </source>
</evidence>
<evidence type="ECO:0000256" key="1">
    <source>
        <dbReference type="SAM" id="SignalP"/>
    </source>
</evidence>
<dbReference type="Gene3D" id="1.10.530.10">
    <property type="match status" value="1"/>
</dbReference>
<dbReference type="NCBIfam" id="TIGR02283">
    <property type="entry name" value="MltB_2"/>
    <property type="match status" value="1"/>
</dbReference>
<dbReference type="Gene3D" id="1.10.101.10">
    <property type="entry name" value="PGBD-like superfamily/PGBD"/>
    <property type="match status" value="1"/>
</dbReference>
<protein>
    <submittedName>
        <fullName evidence="4">Tn3 family transposase TnXax1</fullName>
    </submittedName>
</protein>
<dbReference type="PANTHER" id="PTHR30163">
    <property type="entry name" value="MEMBRANE-BOUND LYTIC MUREIN TRANSGLYCOSYLASE B"/>
    <property type="match status" value="1"/>
</dbReference>
<dbReference type="Pfam" id="PF01471">
    <property type="entry name" value="PG_binding_1"/>
    <property type="match status" value="1"/>
</dbReference>
<evidence type="ECO:0000259" key="2">
    <source>
        <dbReference type="Pfam" id="PF01471"/>
    </source>
</evidence>
<dbReference type="InterPro" id="IPR011970">
    <property type="entry name" value="MltB_2"/>
</dbReference>
<dbReference type="InterPro" id="IPR002477">
    <property type="entry name" value="Peptidoglycan-bd-like"/>
</dbReference>
<feature type="domain" description="Transglycosylase SLT" evidence="3">
    <location>
        <begin position="56"/>
        <end position="343"/>
    </location>
</feature>
<organism evidence="4 5">
    <name type="scientific">Methylobacterium crusticola</name>
    <dbReference type="NCBI Taxonomy" id="1697972"/>
    <lineage>
        <taxon>Bacteria</taxon>
        <taxon>Pseudomonadati</taxon>
        <taxon>Pseudomonadota</taxon>
        <taxon>Alphaproteobacteria</taxon>
        <taxon>Hyphomicrobiales</taxon>
        <taxon>Methylobacteriaceae</taxon>
        <taxon>Methylobacterium</taxon>
    </lineage>
</organism>
<gene>
    <name evidence="4" type="ORF">OPKNFCMD_6470</name>
</gene>
<dbReference type="PANTHER" id="PTHR30163:SF8">
    <property type="entry name" value="LYTIC MUREIN TRANSGLYCOSYLASE"/>
    <property type="match status" value="1"/>
</dbReference>